<evidence type="ECO:0000256" key="11">
    <source>
        <dbReference type="ARBA" id="ARBA00022989"/>
    </source>
</evidence>
<dbReference type="AlphaFoldDB" id="A0A650BJY9"/>
<evidence type="ECO:0000256" key="8">
    <source>
        <dbReference type="ARBA" id="ARBA00022692"/>
    </source>
</evidence>
<evidence type="ECO:0000256" key="3">
    <source>
        <dbReference type="ARBA" id="ARBA00009025"/>
    </source>
</evidence>
<organism evidence="20">
    <name type="scientific">Brachystomella parvula</name>
    <dbReference type="NCBI Taxonomy" id="187611"/>
    <lineage>
        <taxon>Eukaryota</taxon>
        <taxon>Metazoa</taxon>
        <taxon>Ecdysozoa</taxon>
        <taxon>Arthropoda</taxon>
        <taxon>Hexapoda</taxon>
        <taxon>Collembola</taxon>
        <taxon>Poduromorpha</taxon>
        <taxon>Poduroidea</taxon>
        <taxon>Brachystomellidae</taxon>
        <taxon>Brachystomella</taxon>
    </lineage>
</organism>
<evidence type="ECO:0000256" key="14">
    <source>
        <dbReference type="ARBA" id="ARBA00023128"/>
    </source>
</evidence>
<evidence type="ECO:0000256" key="17">
    <source>
        <dbReference type="RuleBase" id="RU003297"/>
    </source>
</evidence>
<evidence type="ECO:0000256" key="4">
    <source>
        <dbReference type="ARBA" id="ARBA00012944"/>
    </source>
</evidence>
<keyword evidence="14 17" id="KW-0496">Mitochondrion</keyword>
<keyword evidence="10 17" id="KW-0249">Electron transport</keyword>
<dbReference type="GO" id="GO:0042773">
    <property type="term" value="P:ATP synthesis coupled electron transport"/>
    <property type="evidence" value="ECO:0007669"/>
    <property type="project" value="InterPro"/>
</dbReference>
<dbReference type="PANTHER" id="PTHR43507:SF20">
    <property type="entry name" value="NADH-UBIQUINONE OXIDOREDUCTASE CHAIN 4"/>
    <property type="match status" value="1"/>
</dbReference>
<feature type="transmembrane region" description="Helical" evidence="17">
    <location>
        <begin position="142"/>
        <end position="164"/>
    </location>
</feature>
<geneLocation type="mitochondrion" evidence="20"/>
<evidence type="ECO:0000256" key="1">
    <source>
        <dbReference type="ARBA" id="ARBA00003257"/>
    </source>
</evidence>
<keyword evidence="9" id="KW-1278">Translocase</keyword>
<evidence type="ECO:0000256" key="13">
    <source>
        <dbReference type="ARBA" id="ARBA00023075"/>
    </source>
</evidence>
<dbReference type="GO" id="GO:0031966">
    <property type="term" value="C:mitochondrial membrane"/>
    <property type="evidence" value="ECO:0007669"/>
    <property type="project" value="UniProtKB-SubCell"/>
</dbReference>
<dbReference type="PRINTS" id="PR01437">
    <property type="entry name" value="NUOXDRDTASE4"/>
</dbReference>
<reference evidence="20" key="1">
    <citation type="submission" date="2019-11" db="EMBL/GenBank/DDBJ databases">
        <title>Mitochondrial genome of Brachystomella parvula (Collembola: Brachystomellidae).</title>
        <authorList>
            <person name="Jiang L.-L."/>
            <person name="Dong J."/>
            <person name="Jin J.-F."/>
            <person name="Zhang F."/>
        </authorList>
    </citation>
    <scope>NUCLEOTIDE SEQUENCE</scope>
    <source>
        <tissue evidence="20">Whole body</tissue>
    </source>
</reference>
<keyword evidence="6 17" id="KW-0813">Transport</keyword>
<evidence type="ECO:0000256" key="15">
    <source>
        <dbReference type="ARBA" id="ARBA00023136"/>
    </source>
</evidence>
<dbReference type="Pfam" id="PF01059">
    <property type="entry name" value="Oxidored_q5_N"/>
    <property type="match status" value="1"/>
</dbReference>
<dbReference type="InterPro" id="IPR001750">
    <property type="entry name" value="ND/Mrp_TM"/>
</dbReference>
<evidence type="ECO:0000313" key="20">
    <source>
        <dbReference type="EMBL" id="QGQ56384.1"/>
    </source>
</evidence>
<feature type="transmembrane region" description="Helical" evidence="17">
    <location>
        <begin position="223"/>
        <end position="242"/>
    </location>
</feature>
<dbReference type="EMBL" id="MN660050">
    <property type="protein sequence ID" value="QGQ56384.1"/>
    <property type="molecule type" value="Genomic_DNA"/>
</dbReference>
<comment type="similarity">
    <text evidence="3 17">Belongs to the complex I subunit 4 family.</text>
</comment>
<feature type="transmembrane region" description="Helical" evidence="17">
    <location>
        <begin position="248"/>
        <end position="271"/>
    </location>
</feature>
<keyword evidence="8 17" id="KW-0812">Transmembrane</keyword>
<evidence type="ECO:0000256" key="2">
    <source>
        <dbReference type="ARBA" id="ARBA00004225"/>
    </source>
</evidence>
<evidence type="ECO:0000259" key="19">
    <source>
        <dbReference type="Pfam" id="PF01059"/>
    </source>
</evidence>
<accession>A0A650BJY9</accession>
<keyword evidence="11 17" id="KW-1133">Transmembrane helix</keyword>
<gene>
    <name evidence="20" type="primary">ND4</name>
</gene>
<feature type="transmembrane region" description="Helical" evidence="17">
    <location>
        <begin position="283"/>
        <end position="305"/>
    </location>
</feature>
<comment type="function">
    <text evidence="1">Core subunit of the mitochondrial membrane respiratory chain NADH dehydrogenase (Complex I) that is believed to belong to the minimal assembly required for catalysis. Complex I functions in the transfer of electrons from NADH to the respiratory chain. The immediate electron acceptor for the enzyme is believed to be ubiquinone.</text>
</comment>
<keyword evidence="13 17" id="KW-0830">Ubiquinone</keyword>
<comment type="function">
    <text evidence="17">Core subunit of the mitochondrial membrane respiratory chain NADH dehydrogenase (Complex I) which catalyzes electron transfer from NADH through the respiratory chain, using ubiquinone as an electron acceptor. Essential for the catalytic activity and assembly of complex I.</text>
</comment>
<dbReference type="GO" id="GO:0015990">
    <property type="term" value="P:electron transport coupled proton transport"/>
    <property type="evidence" value="ECO:0007669"/>
    <property type="project" value="TreeGrafter"/>
</dbReference>
<feature type="transmembrane region" description="Helical" evidence="17">
    <location>
        <begin position="344"/>
        <end position="365"/>
    </location>
</feature>
<keyword evidence="7 17" id="KW-0679">Respiratory chain</keyword>
<name>A0A650BJY9_9HEXA</name>
<dbReference type="GO" id="GO:0008137">
    <property type="term" value="F:NADH dehydrogenase (ubiquinone) activity"/>
    <property type="evidence" value="ECO:0007669"/>
    <property type="project" value="UniProtKB-UniRule"/>
</dbReference>
<dbReference type="GO" id="GO:0048039">
    <property type="term" value="F:ubiquinone binding"/>
    <property type="evidence" value="ECO:0007669"/>
    <property type="project" value="TreeGrafter"/>
</dbReference>
<feature type="transmembrane region" description="Helical" evidence="17">
    <location>
        <begin position="113"/>
        <end position="135"/>
    </location>
</feature>
<keyword evidence="12 17" id="KW-0520">NAD</keyword>
<dbReference type="InterPro" id="IPR000260">
    <property type="entry name" value="NADH4_N"/>
</dbReference>
<dbReference type="GO" id="GO:0003954">
    <property type="term" value="F:NADH dehydrogenase activity"/>
    <property type="evidence" value="ECO:0007669"/>
    <property type="project" value="TreeGrafter"/>
</dbReference>
<dbReference type="InterPro" id="IPR003918">
    <property type="entry name" value="NADH_UbQ_OxRdtase"/>
</dbReference>
<sequence>MVMIMISFSLVLAFNMYLGVYFNMWMFVDLLVVSLFMFMTNISMNESFVCLAEYFTVDILSFGLLMLTLFLFSLMYLSSSSIINKGLYTVNYNLFLVMLLISLILSFMVNNFIWFYILFEISLIPTLFIILGWGYQPERLQAGVYFMVYTLVASLPLLLLLVYLKNIESGSGMYDTLLLKYEQHFNVILNGLMGIFLILAFLVKLPMFLMHLWLPKAHVEAPVAGSMVLAGVLLKLGGYGLIRVLTKALNYIFGLTYIFVGLSLMGMVYVGLVCCRLNDLKALVAYSSVSHMGLVICGILSMGLWGVNGGLMMMISHGIGSSGLFCFVNMLYERVNSRSLFMNKGVISLLPLFSLFFFLLSGANISAPPTINLLSEISLIISVYNFESFSMFMFPLGSFLGAVFTFYLFSLSQHGKNYSGIQGVPGAVSLEFHLLVAHLLPMNTLILKNDFLFISY</sequence>
<feature type="domain" description="NADH:quinone oxidoreductase/Mrp antiporter transmembrane" evidence="18">
    <location>
        <begin position="110"/>
        <end position="399"/>
    </location>
</feature>
<evidence type="ECO:0000256" key="5">
    <source>
        <dbReference type="ARBA" id="ARBA00021006"/>
    </source>
</evidence>
<keyword evidence="15 17" id="KW-0472">Membrane</keyword>
<feature type="transmembrane region" description="Helical" evidence="17">
    <location>
        <begin position="311"/>
        <end position="332"/>
    </location>
</feature>
<evidence type="ECO:0000256" key="16">
    <source>
        <dbReference type="ARBA" id="ARBA00049551"/>
    </source>
</evidence>
<comment type="catalytic activity">
    <reaction evidence="16 17">
        <text>a ubiquinone + NADH + 5 H(+)(in) = a ubiquinol + NAD(+) + 4 H(+)(out)</text>
        <dbReference type="Rhea" id="RHEA:29091"/>
        <dbReference type="Rhea" id="RHEA-COMP:9565"/>
        <dbReference type="Rhea" id="RHEA-COMP:9566"/>
        <dbReference type="ChEBI" id="CHEBI:15378"/>
        <dbReference type="ChEBI" id="CHEBI:16389"/>
        <dbReference type="ChEBI" id="CHEBI:17976"/>
        <dbReference type="ChEBI" id="CHEBI:57540"/>
        <dbReference type="ChEBI" id="CHEBI:57945"/>
        <dbReference type="EC" id="7.1.1.2"/>
    </reaction>
</comment>
<dbReference type="PANTHER" id="PTHR43507">
    <property type="entry name" value="NADH-UBIQUINONE OXIDOREDUCTASE CHAIN 4"/>
    <property type="match status" value="1"/>
</dbReference>
<comment type="subcellular location">
    <subcellularLocation>
        <location evidence="2 17">Mitochondrion membrane</location>
        <topology evidence="2 17">Multi-pass membrane protein</topology>
    </subcellularLocation>
</comment>
<evidence type="ECO:0000256" key="10">
    <source>
        <dbReference type="ARBA" id="ARBA00022982"/>
    </source>
</evidence>
<evidence type="ECO:0000256" key="12">
    <source>
        <dbReference type="ARBA" id="ARBA00023027"/>
    </source>
</evidence>
<dbReference type="EC" id="7.1.1.2" evidence="4 17"/>
<evidence type="ECO:0000256" key="6">
    <source>
        <dbReference type="ARBA" id="ARBA00022448"/>
    </source>
</evidence>
<feature type="transmembrane region" description="Helical" evidence="17">
    <location>
        <begin position="90"/>
        <end position="107"/>
    </location>
</feature>
<dbReference type="Pfam" id="PF00361">
    <property type="entry name" value="Proton_antipo_M"/>
    <property type="match status" value="1"/>
</dbReference>
<feature type="domain" description="NADH:ubiquinone oxidoreductase chain 4 N-terminal" evidence="19">
    <location>
        <begin position="5"/>
        <end position="105"/>
    </location>
</feature>
<feature type="transmembrane region" description="Helical" evidence="17">
    <location>
        <begin position="59"/>
        <end position="78"/>
    </location>
</feature>
<evidence type="ECO:0000256" key="9">
    <source>
        <dbReference type="ARBA" id="ARBA00022967"/>
    </source>
</evidence>
<evidence type="ECO:0000256" key="7">
    <source>
        <dbReference type="ARBA" id="ARBA00022660"/>
    </source>
</evidence>
<feature type="transmembrane region" description="Helical" evidence="17">
    <location>
        <begin position="184"/>
        <end position="203"/>
    </location>
</feature>
<protein>
    <recommendedName>
        <fullName evidence="5 17">NADH-ubiquinone oxidoreductase chain 4</fullName>
        <ecNumber evidence="4 17">7.1.1.2</ecNumber>
    </recommendedName>
</protein>
<proteinExistence type="inferred from homology"/>
<feature type="transmembrane region" description="Helical" evidence="17">
    <location>
        <begin position="12"/>
        <end position="39"/>
    </location>
</feature>
<feature type="transmembrane region" description="Helical" evidence="17">
    <location>
        <begin position="389"/>
        <end position="409"/>
    </location>
</feature>
<evidence type="ECO:0000259" key="18">
    <source>
        <dbReference type="Pfam" id="PF00361"/>
    </source>
</evidence>